<gene>
    <name evidence="1" type="ORF">CKO45_31640</name>
</gene>
<organism evidence="1 2">
    <name type="scientific">Paracraurococcus ruber</name>
    <dbReference type="NCBI Taxonomy" id="77675"/>
    <lineage>
        <taxon>Bacteria</taxon>
        <taxon>Pseudomonadati</taxon>
        <taxon>Pseudomonadota</taxon>
        <taxon>Alphaproteobacteria</taxon>
        <taxon>Acetobacterales</taxon>
        <taxon>Roseomonadaceae</taxon>
        <taxon>Paracraurococcus</taxon>
    </lineage>
</organism>
<dbReference type="InterPro" id="IPR053714">
    <property type="entry name" value="Iso_Racemase_Enz_sf"/>
</dbReference>
<name>A0ABS1D7E3_9PROT</name>
<reference evidence="1 2" key="1">
    <citation type="journal article" date="2020" name="Microorganisms">
        <title>Osmotic Adaptation and Compatible Solute Biosynthesis of Phototrophic Bacteria as Revealed from Genome Analyses.</title>
        <authorList>
            <person name="Imhoff J.F."/>
            <person name="Rahn T."/>
            <person name="Kunzel S."/>
            <person name="Keller A."/>
            <person name="Neulinger S.C."/>
        </authorList>
    </citation>
    <scope>NUCLEOTIDE SEQUENCE [LARGE SCALE GENOMIC DNA]</scope>
    <source>
        <strain evidence="1 2">DSM 15382</strain>
    </source>
</reference>
<dbReference type="EMBL" id="NRSG01000709">
    <property type="protein sequence ID" value="MBK1662729.1"/>
    <property type="molecule type" value="Genomic_DNA"/>
</dbReference>
<comment type="caution">
    <text evidence="1">The sequence shown here is derived from an EMBL/GenBank/DDBJ whole genome shotgun (WGS) entry which is preliminary data.</text>
</comment>
<keyword evidence="2" id="KW-1185">Reference proteome</keyword>
<dbReference type="RefSeq" id="WP_133223606.1">
    <property type="nucleotide sequence ID" value="NZ_SMOA01000578.1"/>
</dbReference>
<dbReference type="Proteomes" id="UP000697995">
    <property type="component" value="Unassembled WGS sequence"/>
</dbReference>
<dbReference type="Gene3D" id="3.40.50.12500">
    <property type="match status" value="1"/>
</dbReference>
<accession>A0ABS1D7E3</accession>
<evidence type="ECO:0000313" key="1">
    <source>
        <dbReference type="EMBL" id="MBK1662729.1"/>
    </source>
</evidence>
<dbReference type="NCBIfam" id="NF005679">
    <property type="entry name" value="PRK07475.1"/>
    <property type="match status" value="1"/>
</dbReference>
<sequence>MARPHPRPIAPGGRTVFGAPVGILMLETRFPRIPGDIGHAGTWPFPVLYQVVRGASPARVVEQGGRGLLPDFIAAGQALVATGADAITTSCGFLVLFQAELQAALGVPVATSALLQIPWVQAMLPPGRRVGVLTASRAALTPAHLAAAGAPADTPVGGLEGGTALYPVLVRQETPDLDPAAAAAEVVAAGHALAAAHPDLGAIVLECTNLPPYAAALRAALGLPVFDIVSLVIWLRLGVQPGRFPALAGPHGG</sequence>
<evidence type="ECO:0000313" key="2">
    <source>
        <dbReference type="Proteomes" id="UP000697995"/>
    </source>
</evidence>
<evidence type="ECO:0008006" key="3">
    <source>
        <dbReference type="Google" id="ProtNLM"/>
    </source>
</evidence>
<proteinExistence type="predicted"/>
<protein>
    <recommendedName>
        <fullName evidence="3">Aspartate/glutamate racemase family protein</fullName>
    </recommendedName>
</protein>